<dbReference type="InterPro" id="IPR052194">
    <property type="entry name" value="MESH1"/>
</dbReference>
<evidence type="ECO:0000313" key="14">
    <source>
        <dbReference type="EMBL" id="ODN02102.1"/>
    </source>
</evidence>
<keyword evidence="3 14" id="KW-0378">Hydrolase</keyword>
<evidence type="ECO:0000256" key="7">
    <source>
        <dbReference type="ARBA" id="ARBA00038354"/>
    </source>
</evidence>
<keyword evidence="15" id="KW-1185">Reference proteome</keyword>
<evidence type="ECO:0000256" key="2">
    <source>
        <dbReference type="ARBA" id="ARBA00022723"/>
    </source>
</evidence>
<dbReference type="AlphaFoldDB" id="A0A1D2NA25"/>
<dbReference type="SUPFAM" id="SSF109604">
    <property type="entry name" value="HD-domain/PDEase-like"/>
    <property type="match status" value="1"/>
</dbReference>
<evidence type="ECO:0000313" key="15">
    <source>
        <dbReference type="Proteomes" id="UP000094527"/>
    </source>
</evidence>
<feature type="compositionally biased region" description="Polar residues" evidence="12">
    <location>
        <begin position="1"/>
        <end position="19"/>
    </location>
</feature>
<comment type="caution">
    <text evidence="14">The sequence shown here is derived from an EMBL/GenBank/DDBJ whole genome shotgun (WGS) entry which is preliminary data.</text>
</comment>
<gene>
    <name evidence="14" type="ORF">Ocin01_04594</name>
</gene>
<evidence type="ECO:0000256" key="6">
    <source>
        <dbReference type="ARBA" id="ARBA00037781"/>
    </source>
</evidence>
<dbReference type="Gene3D" id="1.10.3210.10">
    <property type="entry name" value="Hypothetical protein af1432"/>
    <property type="match status" value="1"/>
</dbReference>
<evidence type="ECO:0000256" key="12">
    <source>
        <dbReference type="SAM" id="MobiDB-lite"/>
    </source>
</evidence>
<dbReference type="InterPro" id="IPR003607">
    <property type="entry name" value="HD/PDEase_dom"/>
</dbReference>
<evidence type="ECO:0000256" key="8">
    <source>
        <dbReference type="ARBA" id="ARBA00040793"/>
    </source>
</evidence>
<evidence type="ECO:0000256" key="3">
    <source>
        <dbReference type="ARBA" id="ARBA00022801"/>
    </source>
</evidence>
<evidence type="ECO:0000256" key="9">
    <source>
        <dbReference type="ARBA" id="ARBA00041464"/>
    </source>
</evidence>
<comment type="similarity">
    <text evidence="7">Belongs to the MESH1 family.</text>
</comment>
<feature type="domain" description="HD" evidence="13">
    <location>
        <begin position="68"/>
        <end position="163"/>
    </location>
</feature>
<organism evidence="14 15">
    <name type="scientific">Orchesella cincta</name>
    <name type="common">Springtail</name>
    <name type="synonym">Podura cincta</name>
    <dbReference type="NCBI Taxonomy" id="48709"/>
    <lineage>
        <taxon>Eukaryota</taxon>
        <taxon>Metazoa</taxon>
        <taxon>Ecdysozoa</taxon>
        <taxon>Arthropoda</taxon>
        <taxon>Hexapoda</taxon>
        <taxon>Collembola</taxon>
        <taxon>Entomobryomorpha</taxon>
        <taxon>Entomobryoidea</taxon>
        <taxon>Orchesellidae</taxon>
        <taxon>Orchesellinae</taxon>
        <taxon>Orchesella</taxon>
    </lineage>
</organism>
<dbReference type="FunFam" id="1.10.3210.10:FF:000012">
    <property type="entry name" value="HD domain containing 3"/>
    <property type="match status" value="1"/>
</dbReference>
<comment type="catalytic activity">
    <reaction evidence="11">
        <text>guanosine 3',5'-bis(diphosphate) + H2O = GDP + diphosphate + H(+)</text>
        <dbReference type="Rhea" id="RHEA:14253"/>
        <dbReference type="ChEBI" id="CHEBI:15377"/>
        <dbReference type="ChEBI" id="CHEBI:15378"/>
        <dbReference type="ChEBI" id="CHEBI:33019"/>
        <dbReference type="ChEBI" id="CHEBI:58189"/>
        <dbReference type="ChEBI" id="CHEBI:77828"/>
        <dbReference type="EC" id="3.1.7.2"/>
    </reaction>
</comment>
<evidence type="ECO:0000256" key="5">
    <source>
        <dbReference type="ARBA" id="ARBA00024387"/>
    </source>
</evidence>
<dbReference type="Proteomes" id="UP000094527">
    <property type="component" value="Unassembled WGS sequence"/>
</dbReference>
<dbReference type="Pfam" id="PF13328">
    <property type="entry name" value="HD_4"/>
    <property type="match status" value="1"/>
</dbReference>
<evidence type="ECO:0000256" key="10">
    <source>
        <dbReference type="ARBA" id="ARBA00041770"/>
    </source>
</evidence>
<evidence type="ECO:0000256" key="1">
    <source>
        <dbReference type="ARBA" id="ARBA00001936"/>
    </source>
</evidence>
<dbReference type="GO" id="GO:0046872">
    <property type="term" value="F:metal ion binding"/>
    <property type="evidence" value="ECO:0007669"/>
    <property type="project" value="UniProtKB-KW"/>
</dbReference>
<reference evidence="14 15" key="1">
    <citation type="journal article" date="2016" name="Genome Biol. Evol.">
        <title>Gene Family Evolution Reflects Adaptation to Soil Environmental Stressors in the Genome of the Collembolan Orchesella cincta.</title>
        <authorList>
            <person name="Faddeeva-Vakhrusheva A."/>
            <person name="Derks M.F."/>
            <person name="Anvar S.Y."/>
            <person name="Agamennone V."/>
            <person name="Suring W."/>
            <person name="Smit S."/>
            <person name="van Straalen N.M."/>
            <person name="Roelofs D."/>
        </authorList>
    </citation>
    <scope>NUCLEOTIDE SEQUENCE [LARGE SCALE GENOMIC DNA]</scope>
    <source>
        <tissue evidence="14">Mixed pool</tissue>
    </source>
</reference>
<dbReference type="PROSITE" id="PS51831">
    <property type="entry name" value="HD"/>
    <property type="match status" value="1"/>
</dbReference>
<keyword evidence="4" id="KW-0464">Manganese</keyword>
<dbReference type="PANTHER" id="PTHR46246:SF1">
    <property type="entry name" value="GUANOSINE-3',5'-BIS(DIPHOSPHATE) 3'-PYROPHOSPHOHYDROLASE MESH1"/>
    <property type="match status" value="1"/>
</dbReference>
<evidence type="ECO:0000256" key="11">
    <source>
        <dbReference type="ARBA" id="ARBA00047968"/>
    </source>
</evidence>
<dbReference type="EC" id="3.1.7.2" evidence="5"/>
<evidence type="ECO:0000256" key="4">
    <source>
        <dbReference type="ARBA" id="ARBA00023211"/>
    </source>
</evidence>
<dbReference type="OMA" id="KSINFAC"/>
<keyword evidence="2" id="KW-0479">Metal-binding</keyword>
<sequence length="214" mass="24207">MSTTTTNGKSDEACQSQSKETVKDAGRTASPTCLSACNSDLPDIIFTIDFAAQKHKDQRRKDPDKTPYINHPIGVANILIQEGGVEDLEVIQAAVLHDTVEDTDTTFEELEEAFGKSVTNIVREVTDNKLLSKEERKELQIKNASHKSHQAKLVKMADKIYNLRDLNRALPEGWDEKRRHEYFVWAQKVCCQIYDANEALATCLQKLFTEFFGK</sequence>
<name>A0A1D2NA25_ORCCI</name>
<dbReference type="EMBL" id="LJIJ01000125">
    <property type="protein sequence ID" value="ODN02102.1"/>
    <property type="molecule type" value="Genomic_DNA"/>
</dbReference>
<dbReference type="STRING" id="48709.A0A1D2NA25"/>
<dbReference type="GO" id="GO:0008893">
    <property type="term" value="F:guanosine-3',5'-bis(diphosphate) 3'-diphosphatase activity"/>
    <property type="evidence" value="ECO:0007669"/>
    <property type="project" value="UniProtKB-EC"/>
</dbReference>
<dbReference type="CDD" id="cd00077">
    <property type="entry name" value="HDc"/>
    <property type="match status" value="1"/>
</dbReference>
<comment type="function">
    <text evidence="6">ppGpp hydrolyzing enzyme involved in starvation response.</text>
</comment>
<dbReference type="InterPro" id="IPR006674">
    <property type="entry name" value="HD_domain"/>
</dbReference>
<dbReference type="PANTHER" id="PTHR46246">
    <property type="entry name" value="GUANOSINE-3',5'-BIS(DIPHOSPHATE) 3'-PYROPHOSPHOHYDROLASE MESH1"/>
    <property type="match status" value="1"/>
</dbReference>
<evidence type="ECO:0000259" key="13">
    <source>
        <dbReference type="PROSITE" id="PS51831"/>
    </source>
</evidence>
<accession>A0A1D2NA25</accession>
<feature type="region of interest" description="Disordered" evidence="12">
    <location>
        <begin position="1"/>
        <end position="29"/>
    </location>
</feature>
<comment type="cofactor">
    <cofactor evidence="1">
        <name>Mn(2+)</name>
        <dbReference type="ChEBI" id="CHEBI:29035"/>
    </cofactor>
</comment>
<proteinExistence type="inferred from homology"/>
<protein>
    <recommendedName>
        <fullName evidence="8">Guanosine-3',5'-bis(diphosphate) 3'-pyrophosphohydrolase MESH1</fullName>
        <ecNumber evidence="5">3.1.7.2</ecNumber>
    </recommendedName>
    <alternativeName>
        <fullName evidence="9">Metazoan SpoT homolog 1</fullName>
    </alternativeName>
    <alternativeName>
        <fullName evidence="10">Penta-phosphate guanosine-3'-pyrophosphohydrolase</fullName>
    </alternativeName>
</protein>